<evidence type="ECO:0000313" key="2">
    <source>
        <dbReference type="EMBL" id="KIN95334.1"/>
    </source>
</evidence>
<keyword evidence="1" id="KW-1133">Transmembrane helix</keyword>
<gene>
    <name evidence="2" type="ORF">M404DRAFT_1007633</name>
</gene>
<keyword evidence="3" id="KW-1185">Reference proteome</keyword>
<dbReference type="Proteomes" id="UP000054217">
    <property type="component" value="Unassembled WGS sequence"/>
</dbReference>
<feature type="transmembrane region" description="Helical" evidence="1">
    <location>
        <begin position="88"/>
        <end position="114"/>
    </location>
</feature>
<feature type="transmembrane region" description="Helical" evidence="1">
    <location>
        <begin position="171"/>
        <end position="194"/>
    </location>
</feature>
<reference evidence="2 3" key="1">
    <citation type="submission" date="2014-04" db="EMBL/GenBank/DDBJ databases">
        <authorList>
            <consortium name="DOE Joint Genome Institute"/>
            <person name="Kuo A."/>
            <person name="Kohler A."/>
            <person name="Costa M.D."/>
            <person name="Nagy L.G."/>
            <person name="Floudas D."/>
            <person name="Copeland A."/>
            <person name="Barry K.W."/>
            <person name="Cichocki N."/>
            <person name="Veneault-Fourrey C."/>
            <person name="LaButti K."/>
            <person name="Lindquist E.A."/>
            <person name="Lipzen A."/>
            <person name="Lundell T."/>
            <person name="Morin E."/>
            <person name="Murat C."/>
            <person name="Sun H."/>
            <person name="Tunlid A."/>
            <person name="Henrissat B."/>
            <person name="Grigoriev I.V."/>
            <person name="Hibbett D.S."/>
            <person name="Martin F."/>
            <person name="Nordberg H.P."/>
            <person name="Cantor M.N."/>
            <person name="Hua S.X."/>
        </authorList>
    </citation>
    <scope>NUCLEOTIDE SEQUENCE [LARGE SCALE GENOMIC DNA]</scope>
    <source>
        <strain evidence="2 3">Marx 270</strain>
    </source>
</reference>
<dbReference type="AlphaFoldDB" id="A0A0C3N2U6"/>
<evidence type="ECO:0000313" key="3">
    <source>
        <dbReference type="Proteomes" id="UP000054217"/>
    </source>
</evidence>
<feature type="transmembrane region" description="Helical" evidence="1">
    <location>
        <begin position="58"/>
        <end position="76"/>
    </location>
</feature>
<dbReference type="OrthoDB" id="2640035at2759"/>
<organism evidence="2 3">
    <name type="scientific">Pisolithus tinctorius Marx 270</name>
    <dbReference type="NCBI Taxonomy" id="870435"/>
    <lineage>
        <taxon>Eukaryota</taxon>
        <taxon>Fungi</taxon>
        <taxon>Dikarya</taxon>
        <taxon>Basidiomycota</taxon>
        <taxon>Agaricomycotina</taxon>
        <taxon>Agaricomycetes</taxon>
        <taxon>Agaricomycetidae</taxon>
        <taxon>Boletales</taxon>
        <taxon>Sclerodermatineae</taxon>
        <taxon>Pisolithaceae</taxon>
        <taxon>Pisolithus</taxon>
    </lineage>
</organism>
<evidence type="ECO:0008006" key="4">
    <source>
        <dbReference type="Google" id="ProtNLM"/>
    </source>
</evidence>
<keyword evidence="1" id="KW-0812">Transmembrane</keyword>
<reference evidence="3" key="2">
    <citation type="submission" date="2015-01" db="EMBL/GenBank/DDBJ databases">
        <title>Evolutionary Origins and Diversification of the Mycorrhizal Mutualists.</title>
        <authorList>
            <consortium name="DOE Joint Genome Institute"/>
            <consortium name="Mycorrhizal Genomics Consortium"/>
            <person name="Kohler A."/>
            <person name="Kuo A."/>
            <person name="Nagy L.G."/>
            <person name="Floudas D."/>
            <person name="Copeland A."/>
            <person name="Barry K.W."/>
            <person name="Cichocki N."/>
            <person name="Veneault-Fourrey C."/>
            <person name="LaButti K."/>
            <person name="Lindquist E.A."/>
            <person name="Lipzen A."/>
            <person name="Lundell T."/>
            <person name="Morin E."/>
            <person name="Murat C."/>
            <person name="Riley R."/>
            <person name="Ohm R."/>
            <person name="Sun H."/>
            <person name="Tunlid A."/>
            <person name="Henrissat B."/>
            <person name="Grigoriev I.V."/>
            <person name="Hibbett D.S."/>
            <person name="Martin F."/>
        </authorList>
    </citation>
    <scope>NUCLEOTIDE SEQUENCE [LARGE SCALE GENOMIC DNA]</scope>
    <source>
        <strain evidence="3">Marx 270</strain>
    </source>
</reference>
<proteinExistence type="predicted"/>
<dbReference type="InParanoid" id="A0A0C3N2U6"/>
<accession>A0A0C3N2U6</accession>
<protein>
    <recommendedName>
        <fullName evidence="4">PGG domain-containing protein</fullName>
    </recommendedName>
</protein>
<dbReference type="EMBL" id="KN832070">
    <property type="protein sequence ID" value="KIN95334.1"/>
    <property type="molecule type" value="Genomic_DNA"/>
</dbReference>
<feature type="transmembrane region" description="Helical" evidence="1">
    <location>
        <begin position="135"/>
        <end position="159"/>
    </location>
</feature>
<evidence type="ECO:0000256" key="1">
    <source>
        <dbReference type="SAM" id="Phobius"/>
    </source>
</evidence>
<keyword evidence="1" id="KW-0472">Membrane</keyword>
<name>A0A0C3N2U6_PISTI</name>
<dbReference type="HOGENOM" id="CLU_099526_0_1_1"/>
<sequence>MNQPPALSMTRKGTVLVAIRRFIFVLFLGTPSLESLAEQSEDALSKLIDRWTGRTSNITIVAALAASTTVAFMTTLPPTSLIQWQHQLTYFCISASSGSALLSVLSGLCLIMYLNGASPNSIKRVRTTMFKRVAFAMLVLMPTTFLFFSAFCLIVAWIASIWYGDQTWLKVVGTTLSLGSTVVVLSLCMTIPLLQ</sequence>